<keyword evidence="1" id="KW-0175">Coiled coil</keyword>
<evidence type="ECO:0000313" key="3">
    <source>
        <dbReference type="Proteomes" id="UP001345013"/>
    </source>
</evidence>
<dbReference type="Proteomes" id="UP001345013">
    <property type="component" value="Unassembled WGS sequence"/>
</dbReference>
<sequence>MFICSQNLTHGDDPLGLMETQAAQLAMRETEIFVDLQVFRGLREEITQSGDERVELMALQALRRDLMVSACDEAMGMMHQVVEVKEKADVNIAILGREKAVAEEEARGLDEKVKELGLETEFRTKQQDVRNRFETKKREMLADIKRKMGL</sequence>
<evidence type="ECO:0000313" key="2">
    <source>
        <dbReference type="EMBL" id="KAK5087353.1"/>
    </source>
</evidence>
<organism evidence="2 3">
    <name type="scientific">Lithohypha guttulata</name>
    <dbReference type="NCBI Taxonomy" id="1690604"/>
    <lineage>
        <taxon>Eukaryota</taxon>
        <taxon>Fungi</taxon>
        <taxon>Dikarya</taxon>
        <taxon>Ascomycota</taxon>
        <taxon>Pezizomycotina</taxon>
        <taxon>Eurotiomycetes</taxon>
        <taxon>Chaetothyriomycetidae</taxon>
        <taxon>Chaetothyriales</taxon>
        <taxon>Trichomeriaceae</taxon>
        <taxon>Lithohypha</taxon>
    </lineage>
</organism>
<name>A0ABR0K4Z0_9EURO</name>
<protein>
    <submittedName>
        <fullName evidence="2">Uncharacterized protein</fullName>
    </submittedName>
</protein>
<keyword evidence="3" id="KW-1185">Reference proteome</keyword>
<evidence type="ECO:0000256" key="1">
    <source>
        <dbReference type="SAM" id="Coils"/>
    </source>
</evidence>
<reference evidence="2 3" key="1">
    <citation type="submission" date="2023-08" db="EMBL/GenBank/DDBJ databases">
        <title>Black Yeasts Isolated from many extreme environments.</title>
        <authorList>
            <person name="Coleine C."/>
            <person name="Stajich J.E."/>
            <person name="Selbmann L."/>
        </authorList>
    </citation>
    <scope>NUCLEOTIDE SEQUENCE [LARGE SCALE GENOMIC DNA]</scope>
    <source>
        <strain evidence="2 3">CCFEE 5885</strain>
    </source>
</reference>
<accession>A0ABR0K4Z0</accession>
<dbReference type="EMBL" id="JAVRRG010000092">
    <property type="protein sequence ID" value="KAK5087353.1"/>
    <property type="molecule type" value="Genomic_DNA"/>
</dbReference>
<gene>
    <name evidence="2" type="ORF">LTR24_006794</name>
</gene>
<feature type="coiled-coil region" evidence="1">
    <location>
        <begin position="92"/>
        <end position="119"/>
    </location>
</feature>
<comment type="caution">
    <text evidence="2">The sequence shown here is derived from an EMBL/GenBank/DDBJ whole genome shotgun (WGS) entry which is preliminary data.</text>
</comment>
<proteinExistence type="predicted"/>